<dbReference type="InterPro" id="IPR001387">
    <property type="entry name" value="Cro/C1-type_HTH"/>
</dbReference>
<dbReference type="SUPFAM" id="SSF47413">
    <property type="entry name" value="lambda repressor-like DNA-binding domains"/>
    <property type="match status" value="1"/>
</dbReference>
<feature type="compositionally biased region" description="Gly residues" evidence="1">
    <location>
        <begin position="154"/>
        <end position="165"/>
    </location>
</feature>
<name>A0A5N5WEJ2_STRMB</name>
<feature type="region of interest" description="Disordered" evidence="1">
    <location>
        <begin position="142"/>
        <end position="165"/>
    </location>
</feature>
<dbReference type="PROSITE" id="PS50943">
    <property type="entry name" value="HTH_CROC1"/>
    <property type="match status" value="1"/>
</dbReference>
<protein>
    <submittedName>
        <fullName evidence="3">Helix-turn-helix transcriptional regulator</fullName>
    </submittedName>
</protein>
<sequence>MCYALTREVWSAGMRADHAPPSRAQKFANVVAKAASRAGYTGHGWKARLARDSGLPETTVSTMLAGKRIPDPRSFEALAKALQIPVSELLVSAEIVSASTLHKIGTTPVRSQPITIDQAADELGITDPLDRQMFAGVVERLRRQGQDHATPGNSDGGEGGAAVER</sequence>
<keyword evidence="4" id="KW-1185">Reference proteome</keyword>
<dbReference type="Gene3D" id="1.10.260.40">
    <property type="entry name" value="lambda repressor-like DNA-binding domains"/>
    <property type="match status" value="1"/>
</dbReference>
<evidence type="ECO:0000313" key="3">
    <source>
        <dbReference type="EMBL" id="KAB7850199.1"/>
    </source>
</evidence>
<reference evidence="3 4" key="1">
    <citation type="journal article" date="2019" name="Microb. Cell Fact.">
        <title>Exploring novel herbicidin analogues by transcriptional regulator overexpression and MS/MS molecular networking.</title>
        <authorList>
            <person name="Shi Y."/>
            <person name="Gu R."/>
            <person name="Li Y."/>
            <person name="Wang X."/>
            <person name="Ren W."/>
            <person name="Li X."/>
            <person name="Wang L."/>
            <person name="Xie Y."/>
            <person name="Hong B."/>
        </authorList>
    </citation>
    <scope>NUCLEOTIDE SEQUENCE [LARGE SCALE GENOMIC DNA]</scope>
    <source>
        <strain evidence="3 4">US-43</strain>
    </source>
</reference>
<dbReference type="Pfam" id="PF01381">
    <property type="entry name" value="HTH_3"/>
    <property type="match status" value="1"/>
</dbReference>
<dbReference type="Proteomes" id="UP000327000">
    <property type="component" value="Unassembled WGS sequence"/>
</dbReference>
<dbReference type="EMBL" id="VOKX01000009">
    <property type="protein sequence ID" value="KAB7850199.1"/>
    <property type="molecule type" value="Genomic_DNA"/>
</dbReference>
<dbReference type="AlphaFoldDB" id="A0A5N5WEJ2"/>
<dbReference type="CDD" id="cd00093">
    <property type="entry name" value="HTH_XRE"/>
    <property type="match status" value="1"/>
</dbReference>
<comment type="caution">
    <text evidence="3">The sequence shown here is derived from an EMBL/GenBank/DDBJ whole genome shotgun (WGS) entry which is preliminary data.</text>
</comment>
<accession>A0A5N5WEJ2</accession>
<dbReference type="InterPro" id="IPR010982">
    <property type="entry name" value="Lambda_DNA-bd_dom_sf"/>
</dbReference>
<dbReference type="SMART" id="SM00530">
    <property type="entry name" value="HTH_XRE"/>
    <property type="match status" value="1"/>
</dbReference>
<dbReference type="GO" id="GO:0003677">
    <property type="term" value="F:DNA binding"/>
    <property type="evidence" value="ECO:0007669"/>
    <property type="project" value="InterPro"/>
</dbReference>
<dbReference type="OrthoDB" id="3873593at2"/>
<feature type="domain" description="HTH cro/C1-type" evidence="2">
    <location>
        <begin position="49"/>
        <end position="89"/>
    </location>
</feature>
<gene>
    <name evidence="3" type="ORF">FRZ00_06265</name>
</gene>
<evidence type="ECO:0000313" key="4">
    <source>
        <dbReference type="Proteomes" id="UP000327000"/>
    </source>
</evidence>
<evidence type="ECO:0000259" key="2">
    <source>
        <dbReference type="PROSITE" id="PS50943"/>
    </source>
</evidence>
<evidence type="ECO:0000256" key="1">
    <source>
        <dbReference type="SAM" id="MobiDB-lite"/>
    </source>
</evidence>
<proteinExistence type="predicted"/>
<organism evidence="3 4">
    <name type="scientific">Streptomyces mobaraensis</name>
    <name type="common">Streptoverticillium mobaraense</name>
    <dbReference type="NCBI Taxonomy" id="35621"/>
    <lineage>
        <taxon>Bacteria</taxon>
        <taxon>Bacillati</taxon>
        <taxon>Actinomycetota</taxon>
        <taxon>Actinomycetes</taxon>
        <taxon>Kitasatosporales</taxon>
        <taxon>Streptomycetaceae</taxon>
        <taxon>Streptomyces</taxon>
    </lineage>
</organism>